<comment type="pathway">
    <text evidence="2 9">Cofactor biosynthesis; adenosylcobalamin biosynthesis.</text>
</comment>
<dbReference type="EMBL" id="FWXD01000001">
    <property type="protein sequence ID" value="SMC16586.1"/>
    <property type="molecule type" value="Genomic_DNA"/>
</dbReference>
<dbReference type="Proteomes" id="UP000192761">
    <property type="component" value="Unassembled WGS sequence"/>
</dbReference>
<keyword evidence="4 9" id="KW-1003">Cell membrane</keyword>
<keyword evidence="7 9" id="KW-1133">Transmembrane helix</keyword>
<dbReference type="HAMAP" id="MF_00024">
    <property type="entry name" value="CobD_CbiB"/>
    <property type="match status" value="1"/>
</dbReference>
<dbReference type="InterPro" id="IPR004485">
    <property type="entry name" value="Cobalamin_biosynth_CobD/CbiB"/>
</dbReference>
<evidence type="ECO:0000256" key="2">
    <source>
        <dbReference type="ARBA" id="ARBA00004953"/>
    </source>
</evidence>
<dbReference type="UniPathway" id="UPA00148"/>
<evidence type="ECO:0000313" key="11">
    <source>
        <dbReference type="Proteomes" id="UP000192761"/>
    </source>
</evidence>
<keyword evidence="8 9" id="KW-0472">Membrane</keyword>
<evidence type="ECO:0000313" key="10">
    <source>
        <dbReference type="EMBL" id="SMC16586.1"/>
    </source>
</evidence>
<reference evidence="10 11" key="1">
    <citation type="submission" date="2017-04" db="EMBL/GenBank/DDBJ databases">
        <authorList>
            <person name="Afonso C.L."/>
            <person name="Miller P.J."/>
            <person name="Scott M.A."/>
            <person name="Spackman E."/>
            <person name="Goraichik I."/>
            <person name="Dimitrov K.M."/>
            <person name="Suarez D.L."/>
            <person name="Swayne D.E."/>
        </authorList>
    </citation>
    <scope>NUCLEOTIDE SEQUENCE [LARGE SCALE GENOMIC DNA]</scope>
    <source>
        <strain evidence="10 11">DSM 23236</strain>
    </source>
</reference>
<feature type="transmembrane region" description="Helical" evidence="9">
    <location>
        <begin position="181"/>
        <end position="204"/>
    </location>
</feature>
<proteinExistence type="inferred from homology"/>
<feature type="transmembrane region" description="Helical" evidence="9">
    <location>
        <begin position="107"/>
        <end position="124"/>
    </location>
</feature>
<evidence type="ECO:0000256" key="9">
    <source>
        <dbReference type="HAMAP-Rule" id="MF_00024"/>
    </source>
</evidence>
<accession>A0A1W1WXX2</accession>
<feature type="transmembrane region" description="Helical" evidence="9">
    <location>
        <begin position="319"/>
        <end position="340"/>
    </location>
</feature>
<dbReference type="GO" id="GO:0009236">
    <property type="term" value="P:cobalamin biosynthetic process"/>
    <property type="evidence" value="ECO:0007669"/>
    <property type="project" value="UniProtKB-UniRule"/>
</dbReference>
<sequence>MVWRLCSCGCAVWGQTGCYVILQAIPAAVPIETMTILSLILALLLEQLRPISSRNPIYLSFTRMANRLERALNAGEYRNGVYGWLIATVPLLAISVAGYWLLVNINWMLGLAWNVVILYLTMGFRQFSHSFSGISKALQAGDLDTARALLADWTGQHTSQMNDDEVARFAIEQGLLDSYRYVFATVFWFVLLSWVAGPTGAVLYRAASLLAQKWASHEENTVFGRCAAGILEWLDYLPVRFTAAGFAVMGDFQDAVDCWRSQAQEWGNYAQGIILAAGAGAIGIRLGQALHMDHTVKFRPELGLGDLVTPSHLANAVGLIWRSILLWLAVVLVFTLGQWLS</sequence>
<comment type="function">
    <text evidence="9">Converts cobyric acid to cobinamide by the addition of aminopropanol on the F carboxylic group.</text>
</comment>
<evidence type="ECO:0000256" key="4">
    <source>
        <dbReference type="ARBA" id="ARBA00022475"/>
    </source>
</evidence>
<feature type="transmembrane region" description="Helical" evidence="9">
    <location>
        <begin position="81"/>
        <end position="101"/>
    </location>
</feature>
<feature type="transmembrane region" description="Helical" evidence="9">
    <location>
        <begin position="24"/>
        <end position="45"/>
    </location>
</feature>
<evidence type="ECO:0000256" key="8">
    <source>
        <dbReference type="ARBA" id="ARBA00023136"/>
    </source>
</evidence>
<dbReference type="NCBIfam" id="NF005792">
    <property type="entry name" value="PRK07630.1"/>
    <property type="match status" value="1"/>
</dbReference>
<dbReference type="PANTHER" id="PTHR34308:SF1">
    <property type="entry name" value="COBALAMIN BIOSYNTHESIS PROTEIN CBIB"/>
    <property type="match status" value="1"/>
</dbReference>
<dbReference type="PANTHER" id="PTHR34308">
    <property type="entry name" value="COBALAMIN BIOSYNTHESIS PROTEIN CBIB"/>
    <property type="match status" value="1"/>
</dbReference>
<dbReference type="GO" id="GO:0048472">
    <property type="term" value="F:threonine-phosphate decarboxylase activity"/>
    <property type="evidence" value="ECO:0007669"/>
    <property type="project" value="InterPro"/>
</dbReference>
<protein>
    <recommendedName>
        <fullName evidence="9">Cobalamin biosynthesis protein CobD</fullName>
    </recommendedName>
</protein>
<evidence type="ECO:0000256" key="1">
    <source>
        <dbReference type="ARBA" id="ARBA00004651"/>
    </source>
</evidence>
<name>A0A1W1WXX2_9NEIS</name>
<dbReference type="GO" id="GO:0005886">
    <property type="term" value="C:plasma membrane"/>
    <property type="evidence" value="ECO:0007669"/>
    <property type="project" value="UniProtKB-SubCell"/>
</dbReference>
<evidence type="ECO:0000256" key="6">
    <source>
        <dbReference type="ARBA" id="ARBA00022692"/>
    </source>
</evidence>
<keyword evidence="6 9" id="KW-0812">Transmembrane</keyword>
<organism evidence="10 11">
    <name type="scientific">Andreprevotia lacus DSM 23236</name>
    <dbReference type="NCBI Taxonomy" id="1121001"/>
    <lineage>
        <taxon>Bacteria</taxon>
        <taxon>Pseudomonadati</taxon>
        <taxon>Pseudomonadota</taxon>
        <taxon>Betaproteobacteria</taxon>
        <taxon>Neisseriales</taxon>
        <taxon>Chitinibacteraceae</taxon>
        <taxon>Andreprevotia</taxon>
    </lineage>
</organism>
<evidence type="ECO:0000256" key="5">
    <source>
        <dbReference type="ARBA" id="ARBA00022573"/>
    </source>
</evidence>
<evidence type="ECO:0000256" key="7">
    <source>
        <dbReference type="ARBA" id="ARBA00022989"/>
    </source>
</evidence>
<evidence type="ECO:0000256" key="3">
    <source>
        <dbReference type="ARBA" id="ARBA00006263"/>
    </source>
</evidence>
<dbReference type="STRING" id="1121001.SAMN02745857_00219"/>
<dbReference type="AlphaFoldDB" id="A0A1W1WXX2"/>
<feature type="transmembrane region" description="Helical" evidence="9">
    <location>
        <begin position="269"/>
        <end position="287"/>
    </location>
</feature>
<keyword evidence="11" id="KW-1185">Reference proteome</keyword>
<keyword evidence="5 9" id="KW-0169">Cobalamin biosynthesis</keyword>
<comment type="similarity">
    <text evidence="3 9">Belongs to the CobD/CbiB family.</text>
</comment>
<gene>
    <name evidence="9" type="primary">cobD</name>
    <name evidence="10" type="ORF">SAMN02745857_00219</name>
</gene>
<dbReference type="Pfam" id="PF03186">
    <property type="entry name" value="CobD_Cbib"/>
    <property type="match status" value="1"/>
</dbReference>
<dbReference type="GO" id="GO:0015420">
    <property type="term" value="F:ABC-type vitamin B12 transporter activity"/>
    <property type="evidence" value="ECO:0007669"/>
    <property type="project" value="UniProtKB-UniRule"/>
</dbReference>
<comment type="subcellular location">
    <subcellularLocation>
        <location evidence="1 9">Cell membrane</location>
        <topology evidence="1 9">Multi-pass membrane protein</topology>
    </subcellularLocation>
</comment>